<dbReference type="InterPro" id="IPR004435">
    <property type="entry name" value="MobB_dom"/>
</dbReference>
<feature type="domain" description="Molybdopterin-guanine dinucleotide biosynthesis protein B (MobB)" evidence="1">
    <location>
        <begin position="4"/>
        <end position="137"/>
    </location>
</feature>
<evidence type="ECO:0000259" key="1">
    <source>
        <dbReference type="Pfam" id="PF03205"/>
    </source>
</evidence>
<reference evidence="2 3" key="1">
    <citation type="submission" date="2018-06" db="EMBL/GenBank/DDBJ databases">
        <title>Extensive metabolic versatility and redundancy in microbially diverse, dynamic hydrothermal sediments.</title>
        <authorList>
            <person name="Dombrowski N."/>
            <person name="Teske A."/>
            <person name="Baker B.J."/>
        </authorList>
    </citation>
    <scope>NUCLEOTIDE SEQUENCE [LARGE SCALE GENOMIC DNA]</scope>
    <source>
        <strain evidence="2">B3_G15</strain>
    </source>
</reference>
<comment type="caution">
    <text evidence="2">The sequence shown here is derived from an EMBL/GenBank/DDBJ whole genome shotgun (WGS) entry which is preliminary data.</text>
</comment>
<dbReference type="Pfam" id="PF03205">
    <property type="entry name" value="MobB"/>
    <property type="match status" value="1"/>
</dbReference>
<evidence type="ECO:0000313" key="2">
    <source>
        <dbReference type="EMBL" id="RLE14615.1"/>
    </source>
</evidence>
<proteinExistence type="predicted"/>
<accession>A0A662DGK2</accession>
<dbReference type="GO" id="GO:0006777">
    <property type="term" value="P:Mo-molybdopterin cofactor biosynthetic process"/>
    <property type="evidence" value="ECO:0007669"/>
    <property type="project" value="InterPro"/>
</dbReference>
<dbReference type="NCBIfam" id="TIGR00176">
    <property type="entry name" value="mobB"/>
    <property type="match status" value="1"/>
</dbReference>
<dbReference type="Proteomes" id="UP000280417">
    <property type="component" value="Unassembled WGS sequence"/>
</dbReference>
<dbReference type="InterPro" id="IPR027417">
    <property type="entry name" value="P-loop_NTPase"/>
</dbReference>
<dbReference type="Gene3D" id="3.40.50.300">
    <property type="entry name" value="P-loop containing nucleotide triphosphate hydrolases"/>
    <property type="match status" value="1"/>
</dbReference>
<dbReference type="AlphaFoldDB" id="A0A662DGK2"/>
<dbReference type="SUPFAM" id="SSF52540">
    <property type="entry name" value="P-loop containing nucleoside triphosphate hydrolases"/>
    <property type="match status" value="1"/>
</dbReference>
<dbReference type="PANTHER" id="PTHR40072">
    <property type="entry name" value="MOLYBDOPTERIN-GUANINE DINUCLEOTIDE BIOSYNTHESIS ADAPTER PROTEIN-RELATED"/>
    <property type="match status" value="1"/>
</dbReference>
<dbReference type="CDD" id="cd03116">
    <property type="entry name" value="MobB"/>
    <property type="match status" value="1"/>
</dbReference>
<sequence length="166" mass="18935">MPFILGIVGKSDTGKTTLILRLIPELIKRGYRVGAVKNCPHGFDMDREGKDSWKFCQKGSEAVLLTSPDKLSLIRRIDKEKEKDIPKLLSLFFYDLDIVLVEGFSKLREIKKIELLRKGISEKMDPSLNEVIAVVSDVEIKTDKPLFKPDEIDKIVDFMEKIIEKG</sequence>
<dbReference type="InterPro" id="IPR052539">
    <property type="entry name" value="MGD_biosynthesis_adapter"/>
</dbReference>
<evidence type="ECO:0000313" key="3">
    <source>
        <dbReference type="Proteomes" id="UP000280417"/>
    </source>
</evidence>
<protein>
    <submittedName>
        <fullName evidence="2">Molybdopterin-guanine dinucleotide biosynthesis protein B</fullName>
    </submittedName>
</protein>
<name>A0A662DGK2_UNCAE</name>
<dbReference type="PANTHER" id="PTHR40072:SF1">
    <property type="entry name" value="MOLYBDOPTERIN-GUANINE DINUCLEOTIDE BIOSYNTHESIS ADAPTER PROTEIN"/>
    <property type="match status" value="1"/>
</dbReference>
<organism evidence="2 3">
    <name type="scientific">Aerophobetes bacterium</name>
    <dbReference type="NCBI Taxonomy" id="2030807"/>
    <lineage>
        <taxon>Bacteria</taxon>
        <taxon>Candidatus Aerophobota</taxon>
    </lineage>
</organism>
<dbReference type="EMBL" id="QMQA01000036">
    <property type="protein sequence ID" value="RLE14615.1"/>
    <property type="molecule type" value="Genomic_DNA"/>
</dbReference>
<gene>
    <name evidence="2" type="primary">mobB</name>
    <name evidence="2" type="ORF">DRJ04_02040</name>
</gene>
<dbReference type="GO" id="GO:0005525">
    <property type="term" value="F:GTP binding"/>
    <property type="evidence" value="ECO:0007669"/>
    <property type="project" value="InterPro"/>
</dbReference>